<evidence type="ECO:0008006" key="3">
    <source>
        <dbReference type="Google" id="ProtNLM"/>
    </source>
</evidence>
<evidence type="ECO:0000313" key="1">
    <source>
        <dbReference type="EMBL" id="MBW0518723.1"/>
    </source>
</evidence>
<proteinExistence type="predicted"/>
<dbReference type="OrthoDB" id="2501309at2759"/>
<evidence type="ECO:0000313" key="2">
    <source>
        <dbReference type="Proteomes" id="UP000765509"/>
    </source>
</evidence>
<accession>A0A9Q3HVI2</accession>
<organism evidence="1 2">
    <name type="scientific">Austropuccinia psidii MF-1</name>
    <dbReference type="NCBI Taxonomy" id="1389203"/>
    <lineage>
        <taxon>Eukaryota</taxon>
        <taxon>Fungi</taxon>
        <taxon>Dikarya</taxon>
        <taxon>Basidiomycota</taxon>
        <taxon>Pucciniomycotina</taxon>
        <taxon>Pucciniomycetes</taxon>
        <taxon>Pucciniales</taxon>
        <taxon>Sphaerophragmiaceae</taxon>
        <taxon>Austropuccinia</taxon>
    </lineage>
</organism>
<sequence length="402" mass="45432">MLEPFESRAHLWTKRVGDASEEKCMKTFGKTPSELHTLERFLRAAPQANPPIAISSLTHEAFQRACSQHLFENEDTESSVDLNPQLAASVGLPIEKSKILPIPPPFVNSDPQFERQDPQTVHSKFEPLPNVLLTIGGNLFQLRELIDYWLPRQTIHELKDARLEWPPSLLLEQTRLRIVHQLDCIEASFIENLQTMTKAIVELREGAFGGRLNTNSIECAKKVFETLGSLRIMVVRFRTSAADRAASLTSLATWMLEKFLQNINQLKEPYQAERFGSNEQTQAQVGELFRKHREGMEATIRFASQAVQQLSSIFLTATYMGDTIIESFHKIMLDVYGGLTSGEFLAGWAKRWEFASVSLLLKISQLPAINDALVKDFSGVNGELDKFRGGPTLSPFDFRPRD</sequence>
<keyword evidence="2" id="KW-1185">Reference proteome</keyword>
<reference evidence="1" key="1">
    <citation type="submission" date="2021-03" db="EMBL/GenBank/DDBJ databases">
        <title>Draft genome sequence of rust myrtle Austropuccinia psidii MF-1, a brazilian biotype.</title>
        <authorList>
            <person name="Quecine M.C."/>
            <person name="Pachon D.M.R."/>
            <person name="Bonatelli M.L."/>
            <person name="Correr F.H."/>
            <person name="Franceschini L.M."/>
            <person name="Leite T.F."/>
            <person name="Margarido G.R.A."/>
            <person name="Almeida C.A."/>
            <person name="Ferrarezi J.A."/>
            <person name="Labate C.A."/>
        </authorList>
    </citation>
    <scope>NUCLEOTIDE SEQUENCE</scope>
    <source>
        <strain evidence="1">MF-1</strain>
    </source>
</reference>
<dbReference type="EMBL" id="AVOT02026828">
    <property type="protein sequence ID" value="MBW0518723.1"/>
    <property type="molecule type" value="Genomic_DNA"/>
</dbReference>
<gene>
    <name evidence="1" type="ORF">O181_058438</name>
</gene>
<comment type="caution">
    <text evidence="1">The sequence shown here is derived from an EMBL/GenBank/DDBJ whole genome shotgun (WGS) entry which is preliminary data.</text>
</comment>
<dbReference type="Proteomes" id="UP000765509">
    <property type="component" value="Unassembled WGS sequence"/>
</dbReference>
<name>A0A9Q3HVI2_9BASI</name>
<dbReference type="AlphaFoldDB" id="A0A9Q3HVI2"/>
<protein>
    <recommendedName>
        <fullName evidence="3">Exocyst complex component SEC5</fullName>
    </recommendedName>
</protein>